<dbReference type="InterPro" id="IPR021272">
    <property type="entry name" value="DUF2851"/>
</dbReference>
<dbReference type="Pfam" id="PF11013">
    <property type="entry name" value="DUF2851"/>
    <property type="match status" value="1"/>
</dbReference>
<name>A0A134BCJ7_9PORP</name>
<evidence type="ECO:0000313" key="2">
    <source>
        <dbReference type="Proteomes" id="UP000070224"/>
    </source>
</evidence>
<organism evidence="1 2">
    <name type="scientific">Porphyromonas somerae</name>
    <dbReference type="NCBI Taxonomy" id="322095"/>
    <lineage>
        <taxon>Bacteria</taxon>
        <taxon>Pseudomonadati</taxon>
        <taxon>Bacteroidota</taxon>
        <taxon>Bacteroidia</taxon>
        <taxon>Bacteroidales</taxon>
        <taxon>Porphyromonadaceae</taxon>
        <taxon>Porphyromonas</taxon>
    </lineage>
</organism>
<dbReference type="OrthoDB" id="1005072at2"/>
<dbReference type="RefSeq" id="WP_060934950.1">
    <property type="nucleotide sequence ID" value="NZ_KQ960419.1"/>
</dbReference>
<evidence type="ECO:0000313" key="1">
    <source>
        <dbReference type="EMBL" id="KXB77672.1"/>
    </source>
</evidence>
<protein>
    <recommendedName>
        <fullName evidence="3">DUF2851 domain-containing protein</fullName>
    </recommendedName>
</protein>
<dbReference type="PATRIC" id="fig|322095.3.peg.424"/>
<reference evidence="2" key="1">
    <citation type="submission" date="2016-01" db="EMBL/GenBank/DDBJ databases">
        <authorList>
            <person name="Mitreva M."/>
            <person name="Pepin K.H."/>
            <person name="Mihindukulasuriya K.A."/>
            <person name="Fulton R."/>
            <person name="Fronick C."/>
            <person name="O'Laughlin M."/>
            <person name="Miner T."/>
            <person name="Herter B."/>
            <person name="Rosa B.A."/>
            <person name="Cordes M."/>
            <person name="Tomlinson C."/>
            <person name="Wollam A."/>
            <person name="Palsikar V.B."/>
            <person name="Mardis E.R."/>
            <person name="Wilson R.K."/>
        </authorList>
    </citation>
    <scope>NUCLEOTIDE SEQUENCE [LARGE SCALE GENOMIC DNA]</scope>
    <source>
        <strain evidence="2">KA00683</strain>
    </source>
</reference>
<gene>
    <name evidence="1" type="ORF">HMPREF3185_00429</name>
</gene>
<accession>A0A134BCJ7</accession>
<dbReference type="EMBL" id="LSDK01000030">
    <property type="protein sequence ID" value="KXB77672.1"/>
    <property type="molecule type" value="Genomic_DNA"/>
</dbReference>
<proteinExistence type="predicted"/>
<keyword evidence="2" id="KW-1185">Reference proteome</keyword>
<dbReference type="STRING" id="322095.HMPREF3185_00429"/>
<sequence length="420" mass="47113">MEAFLHYIWAHRRYTELIPQGALAGARIEVLDPGVLNVHAGPDFFAAKVRIDDLLWVGAVEIHHASSEWHQHHHDTDPAYRSVILHVVEQDNRPVIFPSGEALPTCLLMVPEELRPEAAALLSAEAKLPCADHLASVPEEERRMWLSCLSRSRLSRKVSAVRQLLERSEGDWAQTLYALFLRALGFGLNGDAMERLAFALPLHLLLKHRDQLPQVEALLLGSAGLLDYLPDEALREERQREYAFLAHKYGLTPLPQGTFRRARTRPTGLPEYRLLQLATLIVQAPLWGSVFPEMPSMGALMTLLRHPLPAHYCGGKWRGSGMLSEEAVAHIAINVLVPYREAWRAHYQRVGEPVGEELCLDKLPAETNHVTRLFAEAGLTARSAQESQALLQLHADYCIPQRCHRCPFSVALSPCSCALR</sequence>
<comment type="caution">
    <text evidence="1">The sequence shown here is derived from an EMBL/GenBank/DDBJ whole genome shotgun (WGS) entry which is preliminary data.</text>
</comment>
<dbReference type="Proteomes" id="UP000070224">
    <property type="component" value="Unassembled WGS sequence"/>
</dbReference>
<dbReference type="AlphaFoldDB" id="A0A134BCJ7"/>
<evidence type="ECO:0008006" key="3">
    <source>
        <dbReference type="Google" id="ProtNLM"/>
    </source>
</evidence>